<feature type="transmembrane region" description="Helical" evidence="7">
    <location>
        <begin position="87"/>
        <end position="112"/>
    </location>
</feature>
<feature type="transmembrane region" description="Helical" evidence="7">
    <location>
        <begin position="158"/>
        <end position="177"/>
    </location>
</feature>
<evidence type="ECO:0000256" key="2">
    <source>
        <dbReference type="ARBA" id="ARBA00022475"/>
    </source>
</evidence>
<evidence type="ECO:0000313" key="8">
    <source>
        <dbReference type="EMBL" id="MCH6165426.1"/>
    </source>
</evidence>
<keyword evidence="4 7" id="KW-1133">Transmembrane helix</keyword>
<evidence type="ECO:0008006" key="10">
    <source>
        <dbReference type="Google" id="ProtNLM"/>
    </source>
</evidence>
<dbReference type="PANTHER" id="PTHR30250:SF11">
    <property type="entry name" value="O-ANTIGEN TRANSPORTER-RELATED"/>
    <property type="match status" value="1"/>
</dbReference>
<comment type="subcellular location">
    <subcellularLocation>
        <location evidence="1">Cell membrane</location>
        <topology evidence="1">Multi-pass membrane protein</topology>
    </subcellularLocation>
</comment>
<feature type="compositionally biased region" description="Polar residues" evidence="6">
    <location>
        <begin position="469"/>
        <end position="478"/>
    </location>
</feature>
<feature type="transmembrane region" description="Helical" evidence="7">
    <location>
        <begin position="183"/>
        <end position="201"/>
    </location>
</feature>
<feature type="region of interest" description="Disordered" evidence="6">
    <location>
        <begin position="453"/>
        <end position="490"/>
    </location>
</feature>
<protein>
    <recommendedName>
        <fullName evidence="10">O-antigen/teichoic acid export membrane protein</fullName>
    </recommendedName>
</protein>
<accession>A0ABS9TAV6</accession>
<gene>
    <name evidence="8" type="ORF">MMF94_07015</name>
</gene>
<dbReference type="PANTHER" id="PTHR30250">
    <property type="entry name" value="PST FAMILY PREDICTED COLANIC ACID TRANSPORTER"/>
    <property type="match status" value="1"/>
</dbReference>
<keyword evidence="3 7" id="KW-0812">Transmembrane</keyword>
<feature type="transmembrane region" description="Helical" evidence="7">
    <location>
        <begin position="337"/>
        <end position="357"/>
    </location>
</feature>
<evidence type="ECO:0000313" key="9">
    <source>
        <dbReference type="Proteomes" id="UP001299970"/>
    </source>
</evidence>
<dbReference type="Proteomes" id="UP001299970">
    <property type="component" value="Unassembled WGS sequence"/>
</dbReference>
<feature type="transmembrane region" description="Helical" evidence="7">
    <location>
        <begin position="256"/>
        <end position="273"/>
    </location>
</feature>
<feature type="transmembrane region" description="Helical" evidence="7">
    <location>
        <begin position="303"/>
        <end position="325"/>
    </location>
</feature>
<feature type="transmembrane region" description="Helical" evidence="7">
    <location>
        <begin position="222"/>
        <end position="244"/>
    </location>
</feature>
<name>A0ABS9TAV6_9PSEU</name>
<evidence type="ECO:0000256" key="1">
    <source>
        <dbReference type="ARBA" id="ARBA00004651"/>
    </source>
</evidence>
<keyword evidence="2" id="KW-1003">Cell membrane</keyword>
<comment type="caution">
    <text evidence="8">The sequence shown here is derived from an EMBL/GenBank/DDBJ whole genome shotgun (WGS) entry which is preliminary data.</text>
</comment>
<evidence type="ECO:0000256" key="4">
    <source>
        <dbReference type="ARBA" id="ARBA00022989"/>
    </source>
</evidence>
<reference evidence="8 9" key="1">
    <citation type="submission" date="2022-03" db="EMBL/GenBank/DDBJ databases">
        <title>Pseudonocardia alaer sp. nov., a novel actinomycete isolated from reed forest soil.</title>
        <authorList>
            <person name="Wang L."/>
        </authorList>
    </citation>
    <scope>NUCLEOTIDE SEQUENCE [LARGE SCALE GENOMIC DNA]</scope>
    <source>
        <strain evidence="8 9">Y-16303</strain>
    </source>
</reference>
<organism evidence="8 9">
    <name type="scientific">Pseudonocardia alaniniphila</name>
    <dbReference type="NCBI Taxonomy" id="75291"/>
    <lineage>
        <taxon>Bacteria</taxon>
        <taxon>Bacillati</taxon>
        <taxon>Actinomycetota</taxon>
        <taxon>Actinomycetes</taxon>
        <taxon>Pseudonocardiales</taxon>
        <taxon>Pseudonocardiaceae</taxon>
        <taxon>Pseudonocardia</taxon>
    </lineage>
</organism>
<feature type="transmembrane region" description="Helical" evidence="7">
    <location>
        <begin position="364"/>
        <end position="384"/>
    </location>
</feature>
<feature type="transmembrane region" description="Helical" evidence="7">
    <location>
        <begin position="124"/>
        <end position="146"/>
    </location>
</feature>
<keyword evidence="5 7" id="KW-0472">Membrane</keyword>
<feature type="transmembrane region" description="Helical" evidence="7">
    <location>
        <begin position="390"/>
        <end position="410"/>
    </location>
</feature>
<evidence type="ECO:0000256" key="5">
    <source>
        <dbReference type="ARBA" id="ARBA00023136"/>
    </source>
</evidence>
<dbReference type="InterPro" id="IPR050833">
    <property type="entry name" value="Poly_Biosynth_Transport"/>
</dbReference>
<feature type="transmembrane region" description="Helical" evidence="7">
    <location>
        <begin position="16"/>
        <end position="36"/>
    </location>
</feature>
<evidence type="ECO:0000256" key="6">
    <source>
        <dbReference type="SAM" id="MobiDB-lite"/>
    </source>
</evidence>
<proteinExistence type="predicted"/>
<feature type="transmembrane region" description="Helical" evidence="7">
    <location>
        <begin position="56"/>
        <end position="75"/>
    </location>
</feature>
<evidence type="ECO:0000256" key="3">
    <source>
        <dbReference type="ARBA" id="ARBA00022692"/>
    </source>
</evidence>
<keyword evidence="9" id="KW-1185">Reference proteome</keyword>
<dbReference type="RefSeq" id="WP_241035464.1">
    <property type="nucleotide sequence ID" value="NZ_BAAAJF010000032.1"/>
</dbReference>
<dbReference type="EMBL" id="JAKXMK010000006">
    <property type="protein sequence ID" value="MCH6165426.1"/>
    <property type="molecule type" value="Genomic_DNA"/>
</dbReference>
<sequence>MRNALASWKAPQHRDGLALVLSSAVTSGIGLLYWVVAARLFDPETVGVNSTMTSTLTLLGSAAQLNLGNALLRFVPTVGNSARSLVVKCYAVSIAAACLTGAVFALGSQLWAPELLDTVGRGPLFAFFVLATPVWSIWVMQDYALTAIKRATLVPVKNLVFAVMKIVLLPVGALLAMFTAISVSWAVSTAVLVVVVSVWLWRALPAHGTATADNAEAFQARTIVGFVSADWAGTLFSLSVNFGLPLLVLARLGADAAATFGVAWAIAFALYLVSNGMGQSLLAHVSADPERLDAAYRGMVRKALTLIVPAVVVIVPGAGLILSIFGEHYAETGTMLLTLSALSAIPNVVSLATVNAARVRQRRIIQFGVPAMIAVVVIPLSWILMPLMGLTGVGVALLVGQSVVAAVILITRRLRPRRSSGGPSGPAPVLDPAMADVATSPIPIVTGGLPAYGMPVSPGEPPAPDARNDISSSISAATQPIIRPPHSTRE</sequence>
<evidence type="ECO:0000256" key="7">
    <source>
        <dbReference type="SAM" id="Phobius"/>
    </source>
</evidence>